<protein>
    <submittedName>
        <fullName evidence="1">Uncharacterized protein</fullName>
    </submittedName>
</protein>
<dbReference type="AlphaFoldDB" id="A0A1Q9EL32"/>
<dbReference type="OrthoDB" id="446899at2759"/>
<gene>
    <name evidence="1" type="ORF">AK812_SmicGene8365</name>
</gene>
<sequence>MRDLRPAALLARAIRRRTQGDLAGEETYLTRCLHRAESLHAHARRDDREAARLAHFYLALQRCQLGRFQEADAHLSRLGLRARLADDLWTESCREAPGETFALRVFDDGLPAEVVRRARDALHPGASYWQDHRYHSEDVTFYSHAHLPGDETHIIDQLIEAMRPLLEKVAAEVASSVKVAEWWVHQRMPEQWHGHPLHYDTNEQLLRDSGGSHVEHPAISSVVYLCDDSPRFGPTVVTSQEYGDVAEAAFQGQAALVRPRLGRALARSPRPLFKARRRWFGLDWGELWRDRAFEDGRMVDY</sequence>
<keyword evidence="2" id="KW-1185">Reference proteome</keyword>
<dbReference type="Proteomes" id="UP000186817">
    <property type="component" value="Unassembled WGS sequence"/>
</dbReference>
<organism evidence="1 2">
    <name type="scientific">Symbiodinium microadriaticum</name>
    <name type="common">Dinoflagellate</name>
    <name type="synonym">Zooxanthella microadriatica</name>
    <dbReference type="NCBI Taxonomy" id="2951"/>
    <lineage>
        <taxon>Eukaryota</taxon>
        <taxon>Sar</taxon>
        <taxon>Alveolata</taxon>
        <taxon>Dinophyceae</taxon>
        <taxon>Suessiales</taxon>
        <taxon>Symbiodiniaceae</taxon>
        <taxon>Symbiodinium</taxon>
    </lineage>
</organism>
<dbReference type="EMBL" id="LSRX01000123">
    <property type="protein sequence ID" value="OLQ08163.1"/>
    <property type="molecule type" value="Genomic_DNA"/>
</dbReference>
<comment type="caution">
    <text evidence="1">The sequence shown here is derived from an EMBL/GenBank/DDBJ whole genome shotgun (WGS) entry which is preliminary data.</text>
</comment>
<evidence type="ECO:0000313" key="1">
    <source>
        <dbReference type="EMBL" id="OLQ08163.1"/>
    </source>
</evidence>
<accession>A0A1Q9EL32</accession>
<reference evidence="1 2" key="1">
    <citation type="submission" date="2016-02" db="EMBL/GenBank/DDBJ databases">
        <title>Genome analysis of coral dinoflagellate symbionts highlights evolutionary adaptations to a symbiotic lifestyle.</title>
        <authorList>
            <person name="Aranda M."/>
            <person name="Li Y."/>
            <person name="Liew Y.J."/>
            <person name="Baumgarten S."/>
            <person name="Simakov O."/>
            <person name="Wilson M."/>
            <person name="Piel J."/>
            <person name="Ashoor H."/>
            <person name="Bougouffa S."/>
            <person name="Bajic V.B."/>
            <person name="Ryu T."/>
            <person name="Ravasi T."/>
            <person name="Bayer T."/>
            <person name="Micklem G."/>
            <person name="Kim H."/>
            <person name="Bhak J."/>
            <person name="Lajeunesse T.C."/>
            <person name="Voolstra C.R."/>
        </authorList>
    </citation>
    <scope>NUCLEOTIDE SEQUENCE [LARGE SCALE GENOMIC DNA]</scope>
    <source>
        <strain evidence="1 2">CCMP2467</strain>
    </source>
</reference>
<name>A0A1Q9EL32_SYMMI</name>
<evidence type="ECO:0000313" key="2">
    <source>
        <dbReference type="Proteomes" id="UP000186817"/>
    </source>
</evidence>
<proteinExistence type="predicted"/>